<keyword evidence="1" id="KW-1133">Transmembrane helix</keyword>
<organism evidence="2 3">
    <name type="scientific">Dreissena polymorpha</name>
    <name type="common">Zebra mussel</name>
    <name type="synonym">Mytilus polymorpha</name>
    <dbReference type="NCBI Taxonomy" id="45954"/>
    <lineage>
        <taxon>Eukaryota</taxon>
        <taxon>Metazoa</taxon>
        <taxon>Spiralia</taxon>
        <taxon>Lophotrochozoa</taxon>
        <taxon>Mollusca</taxon>
        <taxon>Bivalvia</taxon>
        <taxon>Autobranchia</taxon>
        <taxon>Heteroconchia</taxon>
        <taxon>Euheterodonta</taxon>
        <taxon>Imparidentia</taxon>
        <taxon>Neoheterodontei</taxon>
        <taxon>Myida</taxon>
        <taxon>Dreissenoidea</taxon>
        <taxon>Dreissenidae</taxon>
        <taxon>Dreissena</taxon>
    </lineage>
</organism>
<reference evidence="2" key="2">
    <citation type="submission" date="2020-11" db="EMBL/GenBank/DDBJ databases">
        <authorList>
            <person name="McCartney M.A."/>
            <person name="Auch B."/>
            <person name="Kono T."/>
            <person name="Mallez S."/>
            <person name="Becker A."/>
            <person name="Gohl D.M."/>
            <person name="Silverstein K.A.T."/>
            <person name="Koren S."/>
            <person name="Bechman K.B."/>
            <person name="Herman A."/>
            <person name="Abrahante J.E."/>
            <person name="Garbe J."/>
        </authorList>
    </citation>
    <scope>NUCLEOTIDE SEQUENCE</scope>
    <source>
        <strain evidence="2">Duluth1</strain>
        <tissue evidence="2">Whole animal</tissue>
    </source>
</reference>
<feature type="transmembrane region" description="Helical" evidence="1">
    <location>
        <begin position="6"/>
        <end position="23"/>
    </location>
</feature>
<keyword evidence="1" id="KW-0812">Transmembrane</keyword>
<keyword evidence="3" id="KW-1185">Reference proteome</keyword>
<sequence>MSGLHLQGGALVFIIGATLLVILHKQCSFTSTDVHWPHTLVQPRSLTVSGIRKPCWSSYALLPGSTTKDDVPQAQWRTVLEKYNLIREMVFNSQRVITVSV</sequence>
<evidence type="ECO:0000313" key="3">
    <source>
        <dbReference type="Proteomes" id="UP000828390"/>
    </source>
</evidence>
<accession>A0A9D4CLC6</accession>
<evidence type="ECO:0000313" key="2">
    <source>
        <dbReference type="EMBL" id="KAH3727500.1"/>
    </source>
</evidence>
<evidence type="ECO:0000256" key="1">
    <source>
        <dbReference type="SAM" id="Phobius"/>
    </source>
</evidence>
<dbReference type="AlphaFoldDB" id="A0A9D4CLC6"/>
<protein>
    <submittedName>
        <fullName evidence="2">Uncharacterized protein</fullName>
    </submittedName>
</protein>
<comment type="caution">
    <text evidence="2">The sequence shown here is derived from an EMBL/GenBank/DDBJ whole genome shotgun (WGS) entry which is preliminary data.</text>
</comment>
<keyword evidence="1" id="KW-0472">Membrane</keyword>
<proteinExistence type="predicted"/>
<reference evidence="2" key="1">
    <citation type="journal article" date="2019" name="bioRxiv">
        <title>The Genome of the Zebra Mussel, Dreissena polymorpha: A Resource for Invasive Species Research.</title>
        <authorList>
            <person name="McCartney M.A."/>
            <person name="Auch B."/>
            <person name="Kono T."/>
            <person name="Mallez S."/>
            <person name="Zhang Y."/>
            <person name="Obille A."/>
            <person name="Becker A."/>
            <person name="Abrahante J.E."/>
            <person name="Garbe J."/>
            <person name="Badalamenti J.P."/>
            <person name="Herman A."/>
            <person name="Mangelson H."/>
            <person name="Liachko I."/>
            <person name="Sullivan S."/>
            <person name="Sone E.D."/>
            <person name="Koren S."/>
            <person name="Silverstein K.A.T."/>
            <person name="Beckman K.B."/>
            <person name="Gohl D.M."/>
        </authorList>
    </citation>
    <scope>NUCLEOTIDE SEQUENCE</scope>
    <source>
        <strain evidence="2">Duluth1</strain>
        <tissue evidence="2">Whole animal</tissue>
    </source>
</reference>
<name>A0A9D4CLC6_DREPO</name>
<gene>
    <name evidence="2" type="ORF">DPMN_053439</name>
</gene>
<dbReference type="EMBL" id="JAIWYP010000012">
    <property type="protein sequence ID" value="KAH3727500.1"/>
    <property type="molecule type" value="Genomic_DNA"/>
</dbReference>
<dbReference type="Proteomes" id="UP000828390">
    <property type="component" value="Unassembled WGS sequence"/>
</dbReference>